<protein>
    <submittedName>
        <fullName evidence="1">Uncharacterized protein</fullName>
    </submittedName>
</protein>
<dbReference type="Proteomes" id="UP000229098">
    <property type="component" value="Unassembled WGS sequence"/>
</dbReference>
<sequence>MEKAQPKASLIVNQTSLPVGGIFTVSWEGIINPTPKNWLGLYEKTAADGPCRAGLYTKGKASGSESIEIPHDLAPGTYELRLFADNSFTRLAISELFTVGKPRRGEIWIMGSVPIILKHFIYLLISLESLVSFELKSGARIFLSVIVF</sequence>
<dbReference type="AlphaFoldDB" id="A0A2M8KXW1"/>
<comment type="caution">
    <text evidence="1">The sequence shown here is derived from an EMBL/GenBank/DDBJ whole genome shotgun (WGS) entry which is preliminary data.</text>
</comment>
<accession>A0A2M8KXW1</accession>
<evidence type="ECO:0000313" key="1">
    <source>
        <dbReference type="EMBL" id="PJE64723.1"/>
    </source>
</evidence>
<organism evidence="1 2">
    <name type="scientific">Candidatus Ryanbacteria bacterium CG10_big_fil_rev_8_21_14_0_10_43_42</name>
    <dbReference type="NCBI Taxonomy" id="1974864"/>
    <lineage>
        <taxon>Bacteria</taxon>
        <taxon>Candidatus Ryaniibacteriota</taxon>
    </lineage>
</organism>
<gene>
    <name evidence="1" type="ORF">COU90_00410</name>
</gene>
<proteinExistence type="predicted"/>
<name>A0A2M8KXW1_9BACT</name>
<evidence type="ECO:0000313" key="2">
    <source>
        <dbReference type="Proteomes" id="UP000229098"/>
    </source>
</evidence>
<reference evidence="2" key="1">
    <citation type="submission" date="2017-09" db="EMBL/GenBank/DDBJ databases">
        <title>Depth-based differentiation of microbial function through sediment-hosted aquifers and enrichment of novel symbionts in the deep terrestrial subsurface.</title>
        <authorList>
            <person name="Probst A.J."/>
            <person name="Ladd B."/>
            <person name="Jarett J.K."/>
            <person name="Geller-Mcgrath D.E."/>
            <person name="Sieber C.M.K."/>
            <person name="Emerson J.B."/>
            <person name="Anantharaman K."/>
            <person name="Thomas B.C."/>
            <person name="Malmstrom R."/>
            <person name="Stieglmeier M."/>
            <person name="Klingl A."/>
            <person name="Woyke T."/>
            <person name="Ryan C.M."/>
            <person name="Banfield J.F."/>
        </authorList>
    </citation>
    <scope>NUCLEOTIDE SEQUENCE [LARGE SCALE GENOMIC DNA]</scope>
</reference>
<dbReference type="EMBL" id="PFEF01000003">
    <property type="protein sequence ID" value="PJE64723.1"/>
    <property type="molecule type" value="Genomic_DNA"/>
</dbReference>